<comment type="caution">
    <text evidence="4">The sequence shown here is derived from an EMBL/GenBank/DDBJ whole genome shotgun (WGS) entry which is preliminary data.</text>
</comment>
<dbReference type="PRINTS" id="PR00080">
    <property type="entry name" value="SDRFAMILY"/>
</dbReference>
<gene>
    <name evidence="4" type="ORF">COO09_19060</name>
</gene>
<dbReference type="GO" id="GO:0016616">
    <property type="term" value="F:oxidoreductase activity, acting on the CH-OH group of donors, NAD or NADP as acceptor"/>
    <property type="evidence" value="ECO:0007669"/>
    <property type="project" value="TreeGrafter"/>
</dbReference>
<dbReference type="InterPro" id="IPR057326">
    <property type="entry name" value="KR_dom"/>
</dbReference>
<organism evidence="4 5">
    <name type="scientific">Rhizorhabdus dicambivorans</name>
    <dbReference type="NCBI Taxonomy" id="1850238"/>
    <lineage>
        <taxon>Bacteria</taxon>
        <taxon>Pseudomonadati</taxon>
        <taxon>Pseudomonadota</taxon>
        <taxon>Alphaproteobacteria</taxon>
        <taxon>Sphingomonadales</taxon>
        <taxon>Sphingomonadaceae</taxon>
        <taxon>Rhizorhabdus</taxon>
    </lineage>
</organism>
<dbReference type="KEGG" id="rdi:CMV14_05160"/>
<evidence type="ECO:0000256" key="2">
    <source>
        <dbReference type="ARBA" id="ARBA00023002"/>
    </source>
</evidence>
<comment type="similarity">
    <text evidence="1">Belongs to the short-chain dehydrogenases/reductases (SDR) family.</text>
</comment>
<keyword evidence="2" id="KW-0560">Oxidoreductase</keyword>
<name>A0A2A4FTH4_9SPHN</name>
<evidence type="ECO:0000259" key="3">
    <source>
        <dbReference type="SMART" id="SM00822"/>
    </source>
</evidence>
<dbReference type="SUPFAM" id="SSF51735">
    <property type="entry name" value="NAD(P)-binding Rossmann-fold domains"/>
    <property type="match status" value="1"/>
</dbReference>
<feature type="domain" description="Ketoreductase" evidence="3">
    <location>
        <begin position="8"/>
        <end position="193"/>
    </location>
</feature>
<dbReference type="AlphaFoldDB" id="A0A2A4FTH4"/>
<dbReference type="EMBL" id="NWUF01000024">
    <property type="protein sequence ID" value="PCE40691.1"/>
    <property type="molecule type" value="Genomic_DNA"/>
</dbReference>
<dbReference type="Proteomes" id="UP000218934">
    <property type="component" value="Unassembled WGS sequence"/>
</dbReference>
<dbReference type="RefSeq" id="WP_066964078.1">
    <property type="nucleotide sequence ID" value="NZ_CP023449.1"/>
</dbReference>
<dbReference type="PANTHER" id="PTHR42760:SF133">
    <property type="entry name" value="3-OXOACYL-[ACYL-CARRIER-PROTEIN] REDUCTASE"/>
    <property type="match status" value="1"/>
</dbReference>
<keyword evidence="5" id="KW-1185">Reference proteome</keyword>
<dbReference type="InterPro" id="IPR002347">
    <property type="entry name" value="SDR_fam"/>
</dbReference>
<dbReference type="OrthoDB" id="9793325at2"/>
<accession>A0A2A4FTH4</accession>
<dbReference type="PANTHER" id="PTHR42760">
    <property type="entry name" value="SHORT-CHAIN DEHYDROGENASES/REDUCTASES FAMILY MEMBER"/>
    <property type="match status" value="1"/>
</dbReference>
<dbReference type="Gene3D" id="3.40.50.720">
    <property type="entry name" value="NAD(P)-binding Rossmann-like Domain"/>
    <property type="match status" value="1"/>
</dbReference>
<dbReference type="PRINTS" id="PR00081">
    <property type="entry name" value="GDHRDH"/>
</dbReference>
<evidence type="ECO:0000313" key="4">
    <source>
        <dbReference type="EMBL" id="PCE40691.1"/>
    </source>
</evidence>
<proteinExistence type="inferred from homology"/>
<dbReference type="InterPro" id="IPR036291">
    <property type="entry name" value="NAD(P)-bd_dom_sf"/>
</dbReference>
<reference evidence="4 5" key="1">
    <citation type="submission" date="2017-09" db="EMBL/GenBank/DDBJ databases">
        <title>The Catabolism of 3,6-Dichlorosalicylic acid is Initiated by the Cytochrome P450 Monooxygenase DsmABC in Rhizorhabdus dicambivorans Ndbn-20.</title>
        <authorList>
            <person name="Na L."/>
        </authorList>
    </citation>
    <scope>NUCLEOTIDE SEQUENCE [LARGE SCALE GENOMIC DNA]</scope>
    <source>
        <strain evidence="4 5">Ndbn-20m</strain>
    </source>
</reference>
<sequence length="271" mass="28102">MELGLKGRTALITGASQGIGYAIASGLAKEGVNVALLARNREKLEAAAAKLTDEHGIAVECVSADISCAESVQSAVETLRATATFKSLNIIVHNAGVPATSPESQLHWDDPAWREVIEVKALGGLRLVRAVLTMIPTDGSGRVINVTGATGAAVLKPGLLHGAANAALIQATGYLAAELAAQSINVNAIIPGLVGTENRRKWLQGIAQTVAKPAEDVLTGLSKELGIVTGRWAEMSEIADLVTFLASDRASYINGAKIPIDGGLTLNMRGR</sequence>
<protein>
    <recommendedName>
        <fullName evidence="3">Ketoreductase domain-containing protein</fullName>
    </recommendedName>
</protein>
<dbReference type="Pfam" id="PF13561">
    <property type="entry name" value="adh_short_C2"/>
    <property type="match status" value="1"/>
</dbReference>
<evidence type="ECO:0000256" key="1">
    <source>
        <dbReference type="ARBA" id="ARBA00006484"/>
    </source>
</evidence>
<dbReference type="SMART" id="SM00822">
    <property type="entry name" value="PKS_KR"/>
    <property type="match status" value="1"/>
</dbReference>
<evidence type="ECO:0000313" key="5">
    <source>
        <dbReference type="Proteomes" id="UP000218934"/>
    </source>
</evidence>